<protein>
    <submittedName>
        <fullName evidence="2">Phage antirepressor protein KilAC domain protein</fullName>
    </submittedName>
</protein>
<keyword evidence="3" id="KW-1185">Reference proteome</keyword>
<reference evidence="2 3" key="1">
    <citation type="submission" date="2019-09" db="EMBL/GenBank/DDBJ databases">
        <title>Genome sequence of Clostridium sp. EA1.</title>
        <authorList>
            <person name="Poehlein A."/>
            <person name="Bengelsdorf F.R."/>
            <person name="Daniel R."/>
        </authorList>
    </citation>
    <scope>NUCLEOTIDE SEQUENCE [LARGE SCALE GENOMIC DNA]</scope>
    <source>
        <strain evidence="2 3">EA1</strain>
    </source>
</reference>
<dbReference type="PROSITE" id="PS51750">
    <property type="entry name" value="BRO_N"/>
    <property type="match status" value="1"/>
</dbReference>
<dbReference type="PANTHER" id="PTHR36180">
    <property type="entry name" value="DNA-BINDING PROTEIN-RELATED-RELATED"/>
    <property type="match status" value="1"/>
</dbReference>
<dbReference type="Pfam" id="PF03374">
    <property type="entry name" value="ANT"/>
    <property type="match status" value="1"/>
</dbReference>
<dbReference type="AlphaFoldDB" id="A0A6N8I4C9"/>
<accession>A0A6N8I4C9</accession>
<evidence type="ECO:0000259" key="1">
    <source>
        <dbReference type="PROSITE" id="PS51750"/>
    </source>
</evidence>
<comment type="caution">
    <text evidence="2">The sequence shown here is derived from an EMBL/GenBank/DDBJ whole genome shotgun (WGS) entry which is preliminary data.</text>
</comment>
<dbReference type="Pfam" id="PF02498">
    <property type="entry name" value="Bro-N"/>
    <property type="match status" value="1"/>
</dbReference>
<dbReference type="GO" id="GO:0003677">
    <property type="term" value="F:DNA binding"/>
    <property type="evidence" value="ECO:0007669"/>
    <property type="project" value="InterPro"/>
</dbReference>
<dbReference type="InterPro" id="IPR003497">
    <property type="entry name" value="BRO_N_domain"/>
</dbReference>
<dbReference type="RefSeq" id="WP_330594054.1">
    <property type="nucleotide sequence ID" value="NZ_VWXL01000088.1"/>
</dbReference>
<dbReference type="EMBL" id="VWXL01000088">
    <property type="protein sequence ID" value="MVB12353.1"/>
    <property type="molecule type" value="Genomic_DNA"/>
</dbReference>
<organism evidence="2 3">
    <name type="scientific">Caproicibacter fermentans</name>
    <dbReference type="NCBI Taxonomy" id="2576756"/>
    <lineage>
        <taxon>Bacteria</taxon>
        <taxon>Bacillati</taxon>
        <taxon>Bacillota</taxon>
        <taxon>Clostridia</taxon>
        <taxon>Eubacteriales</taxon>
        <taxon>Acutalibacteraceae</taxon>
        <taxon>Caproicibacter</taxon>
    </lineage>
</organism>
<evidence type="ECO:0000313" key="2">
    <source>
        <dbReference type="EMBL" id="MVB12353.1"/>
    </source>
</evidence>
<dbReference type="SMART" id="SM01040">
    <property type="entry name" value="Bro-N"/>
    <property type="match status" value="1"/>
</dbReference>
<dbReference type="Proteomes" id="UP000469440">
    <property type="component" value="Unassembled WGS sequence"/>
</dbReference>
<proteinExistence type="predicted"/>
<sequence>MNGLQIFNNPEFGEIRTFKEPDGSVTFCGTDAATALGYSNTRDALIRHCKSDGVANHDVIDTLGRKQKAKFISEGNLYRLIAGSQLPGADKFEHWIFDEVLPSIRQTGFYGTPATIDAMLSNPDTMIKMLTAYKEEKEGRAAAETKVKELTPKATYCDHMLDNPGLVPISSIAKDFGMSARALNKMLHNYGVQYKQGDQWLLYAKYQDCGYVGSKPVDIVRKDGSPSVKPQTQWTQLGRKFIYDLLKSNGILPIVERPPFIKKKATAKKKRVG</sequence>
<feature type="domain" description="Bro-N" evidence="1">
    <location>
        <begin position="1"/>
        <end position="108"/>
    </location>
</feature>
<dbReference type="InterPro" id="IPR005039">
    <property type="entry name" value="Ant_C"/>
</dbReference>
<name>A0A6N8I4C9_9FIRM</name>
<evidence type="ECO:0000313" key="3">
    <source>
        <dbReference type="Proteomes" id="UP000469440"/>
    </source>
</evidence>
<gene>
    <name evidence="2" type="ORF">CAFE_30870</name>
</gene>
<dbReference type="PANTHER" id="PTHR36180:SF2">
    <property type="entry name" value="BRO FAMILY PROTEIN"/>
    <property type="match status" value="1"/>
</dbReference>